<reference evidence="12 13" key="1">
    <citation type="submission" date="2015-03" db="EMBL/GenBank/DDBJ databases">
        <authorList>
            <person name="Radwan O."/>
            <person name="Al-Naeli F.A."/>
            <person name="Rendon G.A."/>
            <person name="Fields C."/>
        </authorList>
    </citation>
    <scope>NUCLEOTIDE SEQUENCE [LARGE SCALE GENOMIC DNA]</scope>
    <source>
        <strain evidence="12">CR-DP1</strain>
    </source>
</reference>
<organism evidence="12 13">
    <name type="scientific">Thielaviopsis punctulata</name>
    <dbReference type="NCBI Taxonomy" id="72032"/>
    <lineage>
        <taxon>Eukaryota</taxon>
        <taxon>Fungi</taxon>
        <taxon>Dikarya</taxon>
        <taxon>Ascomycota</taxon>
        <taxon>Pezizomycotina</taxon>
        <taxon>Sordariomycetes</taxon>
        <taxon>Hypocreomycetidae</taxon>
        <taxon>Microascales</taxon>
        <taxon>Ceratocystidaceae</taxon>
        <taxon>Thielaviopsis</taxon>
    </lineage>
</organism>
<dbReference type="SMART" id="SM00898">
    <property type="entry name" value="Fapy_DNA_glyco"/>
    <property type="match status" value="1"/>
</dbReference>
<dbReference type="Gene3D" id="1.10.8.50">
    <property type="match status" value="1"/>
</dbReference>
<evidence type="ECO:0000256" key="3">
    <source>
        <dbReference type="ARBA" id="ARBA00022763"/>
    </source>
</evidence>
<protein>
    <recommendedName>
        <fullName evidence="11">Formamidopyrimidine-DNA glycosylase catalytic domain-containing protein</fullName>
    </recommendedName>
</protein>
<dbReference type="OrthoDB" id="444592at2759"/>
<dbReference type="FunFam" id="1.10.8.50:FF:000009">
    <property type="entry name" value="Formamidopyrimidine-DNA glycosylase"/>
    <property type="match status" value="1"/>
</dbReference>
<feature type="compositionally biased region" description="Basic and acidic residues" evidence="10">
    <location>
        <begin position="357"/>
        <end position="366"/>
    </location>
</feature>
<keyword evidence="6" id="KW-0234">DNA repair</keyword>
<evidence type="ECO:0000259" key="11">
    <source>
        <dbReference type="PROSITE" id="PS51068"/>
    </source>
</evidence>
<dbReference type="GO" id="GO:0003906">
    <property type="term" value="F:DNA-(apurinic or apyrimidinic site) endonuclease activity"/>
    <property type="evidence" value="ECO:0007669"/>
    <property type="project" value="InterPro"/>
</dbReference>
<evidence type="ECO:0000256" key="2">
    <source>
        <dbReference type="ARBA" id="ARBA00009409"/>
    </source>
</evidence>
<dbReference type="InterPro" id="IPR010979">
    <property type="entry name" value="Ribosomal_uS13-like_H2TH"/>
</dbReference>
<evidence type="ECO:0000313" key="12">
    <source>
        <dbReference type="EMBL" id="KKA26397.1"/>
    </source>
</evidence>
<keyword evidence="7" id="KW-0456">Lyase</keyword>
<dbReference type="PROSITE" id="PS51068">
    <property type="entry name" value="FPG_CAT"/>
    <property type="match status" value="1"/>
</dbReference>
<dbReference type="InterPro" id="IPR035937">
    <property type="entry name" value="FPG_N"/>
</dbReference>
<evidence type="ECO:0000256" key="8">
    <source>
        <dbReference type="ARBA" id="ARBA00023268"/>
    </source>
</evidence>
<keyword evidence="5" id="KW-0238">DNA-binding</keyword>
<sequence length="366" mass="41598">MPEIAEVARVVHYLNRYLVGKTIKSAYALEDNILFKGDIAGELAGRKVLSVNRRGKYFWLALDSKKCIVMHLGMTGWMHVRGIMTTPISWYKKLYTKNGDWPPKFWKFHMETQEPDPMGFAFVNSRRIGKAEVVDADAASVQSHLPLSKLGLDPIIDTISLSWLHDQLSKRRCPIKTLLLQQDVMCGIGNWVADEILYQARIHPQELCCDIDHATAARLHAVILSVCQLAVDKLADDTQFPDDWLFCHRWRRGKNGPGSLPNGEKLELVTVGGRTSCFAPVRQAINGREVKRDGTKITTKKMVKVKVDDENYSAKDSKAGAKVARKKRVLVKEEIEDKLVEQPEKKTRRVTRSQTKVKPDESVYFR</sequence>
<evidence type="ECO:0000256" key="5">
    <source>
        <dbReference type="ARBA" id="ARBA00023125"/>
    </source>
</evidence>
<dbReference type="InterPro" id="IPR015886">
    <property type="entry name" value="H2TH_FPG"/>
</dbReference>
<dbReference type="SUPFAM" id="SSF81624">
    <property type="entry name" value="N-terminal domain of MutM-like DNA repair proteins"/>
    <property type="match status" value="1"/>
</dbReference>
<evidence type="ECO:0000256" key="1">
    <source>
        <dbReference type="ARBA" id="ARBA00001668"/>
    </source>
</evidence>
<dbReference type="InterPro" id="IPR012319">
    <property type="entry name" value="FPG_cat"/>
</dbReference>
<keyword evidence="13" id="KW-1185">Reference proteome</keyword>
<dbReference type="PANTHER" id="PTHR22993">
    <property type="entry name" value="FORMAMIDOPYRIMIDINE-DNA GLYCOSYLASE"/>
    <property type="match status" value="1"/>
</dbReference>
<dbReference type="Proteomes" id="UP000033483">
    <property type="component" value="Unassembled WGS sequence"/>
</dbReference>
<dbReference type="Pfam" id="PF06831">
    <property type="entry name" value="H2TH"/>
    <property type="match status" value="1"/>
</dbReference>
<dbReference type="EMBL" id="LAEV01002193">
    <property type="protein sequence ID" value="KKA26397.1"/>
    <property type="molecule type" value="Genomic_DNA"/>
</dbReference>
<keyword evidence="8" id="KW-0511">Multifunctional enzyme</keyword>
<evidence type="ECO:0000256" key="6">
    <source>
        <dbReference type="ARBA" id="ARBA00023204"/>
    </source>
</evidence>
<comment type="similarity">
    <text evidence="2">Belongs to the FPG family.</text>
</comment>
<dbReference type="GO" id="GO:0003684">
    <property type="term" value="F:damaged DNA binding"/>
    <property type="evidence" value="ECO:0007669"/>
    <property type="project" value="InterPro"/>
</dbReference>
<feature type="domain" description="Formamidopyrimidine-DNA glycosylase catalytic" evidence="11">
    <location>
        <begin position="2"/>
        <end position="129"/>
    </location>
</feature>
<proteinExistence type="inferred from homology"/>
<dbReference type="AlphaFoldDB" id="A0A0F4Z7B8"/>
<evidence type="ECO:0000256" key="10">
    <source>
        <dbReference type="SAM" id="MobiDB-lite"/>
    </source>
</evidence>
<evidence type="ECO:0000256" key="7">
    <source>
        <dbReference type="ARBA" id="ARBA00023239"/>
    </source>
</evidence>
<dbReference type="GO" id="GO:0008534">
    <property type="term" value="F:oxidized purine nucleobase lesion DNA N-glycosylase activity"/>
    <property type="evidence" value="ECO:0007669"/>
    <property type="project" value="UniProtKB-EC"/>
</dbReference>
<dbReference type="SUPFAM" id="SSF46946">
    <property type="entry name" value="S13-like H2TH domain"/>
    <property type="match status" value="1"/>
</dbReference>
<feature type="region of interest" description="Disordered" evidence="10">
    <location>
        <begin position="340"/>
        <end position="366"/>
    </location>
</feature>
<evidence type="ECO:0000256" key="9">
    <source>
        <dbReference type="ARBA" id="ARBA00023295"/>
    </source>
</evidence>
<dbReference type="GO" id="GO:0005634">
    <property type="term" value="C:nucleus"/>
    <property type="evidence" value="ECO:0007669"/>
    <property type="project" value="TreeGrafter"/>
</dbReference>
<name>A0A0F4Z7B8_9PEZI</name>
<comment type="caution">
    <text evidence="12">The sequence shown here is derived from an EMBL/GenBank/DDBJ whole genome shotgun (WGS) entry which is preliminary data.</text>
</comment>
<evidence type="ECO:0000256" key="4">
    <source>
        <dbReference type="ARBA" id="ARBA00022801"/>
    </source>
</evidence>
<keyword evidence="4" id="KW-0378">Hydrolase</keyword>
<dbReference type="SMART" id="SM01232">
    <property type="entry name" value="H2TH"/>
    <property type="match status" value="1"/>
</dbReference>
<dbReference type="Gene3D" id="3.20.190.10">
    <property type="entry name" value="MutM-like, N-terminal"/>
    <property type="match status" value="1"/>
</dbReference>
<dbReference type="GO" id="GO:0008270">
    <property type="term" value="F:zinc ion binding"/>
    <property type="evidence" value="ECO:0007669"/>
    <property type="project" value="InterPro"/>
</dbReference>
<accession>A0A0F4Z7B8</accession>
<dbReference type="PANTHER" id="PTHR22993:SF9">
    <property type="entry name" value="FORMAMIDOPYRIMIDINE-DNA GLYCOSYLASE"/>
    <property type="match status" value="1"/>
</dbReference>
<comment type="catalytic activity">
    <reaction evidence="1">
        <text>Hydrolysis of DNA containing ring-opened 7-methylguanine residues, releasing 2,6-diamino-4-hydroxy-5-(N-methyl)formamidopyrimidine.</text>
        <dbReference type="EC" id="3.2.2.23"/>
    </reaction>
</comment>
<keyword evidence="9" id="KW-0326">Glycosidase</keyword>
<dbReference type="GO" id="GO:0016829">
    <property type="term" value="F:lyase activity"/>
    <property type="evidence" value="ECO:0007669"/>
    <property type="project" value="UniProtKB-KW"/>
</dbReference>
<evidence type="ECO:0000313" key="13">
    <source>
        <dbReference type="Proteomes" id="UP000033483"/>
    </source>
</evidence>
<dbReference type="GO" id="GO:0006284">
    <property type="term" value="P:base-excision repair"/>
    <property type="evidence" value="ECO:0007669"/>
    <property type="project" value="InterPro"/>
</dbReference>
<dbReference type="Pfam" id="PF01149">
    <property type="entry name" value="Fapy_DNA_glyco"/>
    <property type="match status" value="1"/>
</dbReference>
<gene>
    <name evidence="12" type="ORF">TD95_001404</name>
</gene>
<keyword evidence="3" id="KW-0227">DNA damage</keyword>